<dbReference type="Proteomes" id="UP000078544">
    <property type="component" value="Unassembled WGS sequence"/>
</dbReference>
<feature type="transmembrane region" description="Helical" evidence="6">
    <location>
        <begin position="264"/>
        <end position="281"/>
    </location>
</feature>
<dbReference type="Pfam" id="PF07690">
    <property type="entry name" value="MFS_1"/>
    <property type="match status" value="1"/>
</dbReference>
<proteinExistence type="predicted"/>
<evidence type="ECO:0000256" key="2">
    <source>
        <dbReference type="ARBA" id="ARBA00022448"/>
    </source>
</evidence>
<dbReference type="Gene3D" id="1.20.1250.20">
    <property type="entry name" value="MFS general substrate transporter like domains"/>
    <property type="match status" value="2"/>
</dbReference>
<feature type="transmembrane region" description="Helical" evidence="6">
    <location>
        <begin position="293"/>
        <end position="317"/>
    </location>
</feature>
<feature type="transmembrane region" description="Helical" evidence="6">
    <location>
        <begin position="205"/>
        <end position="228"/>
    </location>
</feature>
<dbReference type="AlphaFoldDB" id="A0A167VY38"/>
<dbReference type="InterPro" id="IPR036259">
    <property type="entry name" value="MFS_trans_sf"/>
</dbReference>
<feature type="transmembrane region" description="Helical" evidence="6">
    <location>
        <begin position="5"/>
        <end position="26"/>
    </location>
</feature>
<keyword evidence="5 6" id="KW-0472">Membrane</keyword>
<dbReference type="EMBL" id="AZGY01000031">
    <property type="protein sequence ID" value="KZZ88165.1"/>
    <property type="molecule type" value="Genomic_DNA"/>
</dbReference>
<feature type="transmembrane region" description="Helical" evidence="6">
    <location>
        <begin position="234"/>
        <end position="252"/>
    </location>
</feature>
<dbReference type="GO" id="GO:0016020">
    <property type="term" value="C:membrane"/>
    <property type="evidence" value="ECO:0007669"/>
    <property type="project" value="UniProtKB-SubCell"/>
</dbReference>
<evidence type="ECO:0000256" key="1">
    <source>
        <dbReference type="ARBA" id="ARBA00004141"/>
    </source>
</evidence>
<dbReference type="SUPFAM" id="SSF103473">
    <property type="entry name" value="MFS general substrate transporter"/>
    <property type="match status" value="1"/>
</dbReference>
<dbReference type="STRING" id="1081109.A0A167VY38"/>
<dbReference type="GO" id="GO:0022857">
    <property type="term" value="F:transmembrane transporter activity"/>
    <property type="evidence" value="ECO:0007669"/>
    <property type="project" value="InterPro"/>
</dbReference>
<feature type="transmembrane region" description="Helical" evidence="6">
    <location>
        <begin position="174"/>
        <end position="193"/>
    </location>
</feature>
<evidence type="ECO:0000256" key="6">
    <source>
        <dbReference type="SAM" id="Phobius"/>
    </source>
</evidence>
<evidence type="ECO:0000313" key="8">
    <source>
        <dbReference type="Proteomes" id="UP000078544"/>
    </source>
</evidence>
<dbReference type="InterPro" id="IPR011701">
    <property type="entry name" value="MFS"/>
</dbReference>
<evidence type="ECO:0000256" key="5">
    <source>
        <dbReference type="ARBA" id="ARBA00023136"/>
    </source>
</evidence>
<keyword evidence="8" id="KW-1185">Reference proteome</keyword>
<comment type="caution">
    <text evidence="7">The sequence shown here is derived from an EMBL/GenBank/DDBJ whole genome shotgun (WGS) entry which is preliminary data.</text>
</comment>
<keyword evidence="3 6" id="KW-0812">Transmembrane</keyword>
<name>A0A167VY38_9HYPO</name>
<keyword evidence="2" id="KW-0813">Transport</keyword>
<gene>
    <name evidence="7" type="ORF">AAL_08147</name>
</gene>
<protein>
    <submittedName>
        <fullName evidence="7">Major facilitator superfamily domain, general substrate transporter</fullName>
    </submittedName>
</protein>
<keyword evidence="4 6" id="KW-1133">Transmembrane helix</keyword>
<organism evidence="7 8">
    <name type="scientific">Moelleriella libera RCEF 2490</name>
    <dbReference type="NCBI Taxonomy" id="1081109"/>
    <lineage>
        <taxon>Eukaryota</taxon>
        <taxon>Fungi</taxon>
        <taxon>Dikarya</taxon>
        <taxon>Ascomycota</taxon>
        <taxon>Pezizomycotina</taxon>
        <taxon>Sordariomycetes</taxon>
        <taxon>Hypocreomycetidae</taxon>
        <taxon>Hypocreales</taxon>
        <taxon>Clavicipitaceae</taxon>
        <taxon>Moelleriella</taxon>
    </lineage>
</organism>
<evidence type="ECO:0000256" key="3">
    <source>
        <dbReference type="ARBA" id="ARBA00022692"/>
    </source>
</evidence>
<reference evidence="7 8" key="1">
    <citation type="journal article" date="2016" name="Genome Biol. Evol.">
        <title>Divergent and convergent evolution of fungal pathogenicity.</title>
        <authorList>
            <person name="Shang Y."/>
            <person name="Xiao G."/>
            <person name="Zheng P."/>
            <person name="Cen K."/>
            <person name="Zhan S."/>
            <person name="Wang C."/>
        </authorList>
    </citation>
    <scope>NUCLEOTIDE SEQUENCE [LARGE SCALE GENOMIC DNA]</scope>
    <source>
        <strain evidence="7 8">RCEF 2490</strain>
    </source>
</reference>
<dbReference type="OrthoDB" id="1932925at2759"/>
<evidence type="ECO:0000256" key="4">
    <source>
        <dbReference type="ARBA" id="ARBA00022989"/>
    </source>
</evidence>
<sequence>MALRLLLGFLEAVTFPSLTLIVQSFYTTAEQPSRNATVVFAYFSSIFNGFFAYLIGQIPATAPLARWQYLYLLTGSINVLWCVFLFFTLPDNPMNAHFLTEEEKFHATKRLANNRTGIATKDSRWKWDQALESVLDVKVWLVFSYNLAINIPNGGLATFGSIIIKNLGFTALEASLLTMPFGLFCTFGAWIFSTFAANWTNRRTIVASIACLFPITGTIIACTIPGSVVPAQMIGLYLMYLYWPPYVVFISLPQANTGGRTKKAVVFAIVNFGYAAGNLIGPQTFRAQQAPRYIGGSIAMLACFSASVFIALAYHTVCRVENKRRDRLYGQLFLTQGHAGLGDLTDQEQKESFRYTY</sequence>
<feature type="transmembrane region" description="Helical" evidence="6">
    <location>
        <begin position="68"/>
        <end position="89"/>
    </location>
</feature>
<accession>A0A167VY38</accession>
<dbReference type="PANTHER" id="PTHR43791:SF41">
    <property type="entry name" value="MAJOR FACILITATOR SUPERFAMILY (MFS) PROFILE DOMAIN-CONTAINING PROTEIN"/>
    <property type="match status" value="1"/>
</dbReference>
<evidence type="ECO:0000313" key="7">
    <source>
        <dbReference type="EMBL" id="KZZ88165.1"/>
    </source>
</evidence>
<dbReference type="PANTHER" id="PTHR43791">
    <property type="entry name" value="PERMEASE-RELATED"/>
    <property type="match status" value="1"/>
</dbReference>
<comment type="subcellular location">
    <subcellularLocation>
        <location evidence="1">Membrane</location>
        <topology evidence="1">Multi-pass membrane protein</topology>
    </subcellularLocation>
</comment>
<feature type="transmembrane region" description="Helical" evidence="6">
    <location>
        <begin position="38"/>
        <end position="56"/>
    </location>
</feature>